<protein>
    <submittedName>
        <fullName evidence="1">Uncharacterized protein</fullName>
    </submittedName>
</protein>
<name>A0A0C3EAY9_9AGAM</name>
<evidence type="ECO:0000313" key="2">
    <source>
        <dbReference type="Proteomes" id="UP000053989"/>
    </source>
</evidence>
<proteinExistence type="predicted"/>
<gene>
    <name evidence="1" type="ORF">SCLCIDRAFT_471940</name>
</gene>
<accession>A0A0C3EAY9</accession>
<reference evidence="1 2" key="1">
    <citation type="submission" date="2014-04" db="EMBL/GenBank/DDBJ databases">
        <authorList>
            <consortium name="DOE Joint Genome Institute"/>
            <person name="Kuo A."/>
            <person name="Kohler A."/>
            <person name="Nagy L.G."/>
            <person name="Floudas D."/>
            <person name="Copeland A."/>
            <person name="Barry K.W."/>
            <person name="Cichocki N."/>
            <person name="Veneault-Fourrey C."/>
            <person name="LaButti K."/>
            <person name="Lindquist E.A."/>
            <person name="Lipzen A."/>
            <person name="Lundell T."/>
            <person name="Morin E."/>
            <person name="Murat C."/>
            <person name="Sun H."/>
            <person name="Tunlid A."/>
            <person name="Henrissat B."/>
            <person name="Grigoriev I.V."/>
            <person name="Hibbett D.S."/>
            <person name="Martin F."/>
            <person name="Nordberg H.P."/>
            <person name="Cantor M.N."/>
            <person name="Hua S.X."/>
        </authorList>
    </citation>
    <scope>NUCLEOTIDE SEQUENCE [LARGE SCALE GENOMIC DNA]</scope>
    <source>
        <strain evidence="1 2">Foug A</strain>
    </source>
</reference>
<dbReference type="Proteomes" id="UP000053989">
    <property type="component" value="Unassembled WGS sequence"/>
</dbReference>
<dbReference type="InParanoid" id="A0A0C3EAY9"/>
<evidence type="ECO:0000313" key="1">
    <source>
        <dbReference type="EMBL" id="KIM65509.1"/>
    </source>
</evidence>
<dbReference type="AlphaFoldDB" id="A0A0C3EAY9"/>
<organism evidence="1 2">
    <name type="scientific">Scleroderma citrinum Foug A</name>
    <dbReference type="NCBI Taxonomy" id="1036808"/>
    <lineage>
        <taxon>Eukaryota</taxon>
        <taxon>Fungi</taxon>
        <taxon>Dikarya</taxon>
        <taxon>Basidiomycota</taxon>
        <taxon>Agaricomycotina</taxon>
        <taxon>Agaricomycetes</taxon>
        <taxon>Agaricomycetidae</taxon>
        <taxon>Boletales</taxon>
        <taxon>Sclerodermatineae</taxon>
        <taxon>Sclerodermataceae</taxon>
        <taxon>Scleroderma</taxon>
    </lineage>
</organism>
<dbReference type="HOGENOM" id="CLU_1628052_0_0_1"/>
<sequence>MARKFYAGVFRPAIHSEHDRNWRRSSELQENTLDSIVIFADESCMNNGHGQLSGSGIRAEDGHPFGRALRVPGAAQMRNSCGGGGPTDGPQSADLTITASHRFPDPFPTTLGRRRLDRGSTRGMNEKRLRPCMTQISTPTRFKWVMRQAPKVTKKLMEQRRKG</sequence>
<dbReference type="EMBL" id="KN822022">
    <property type="protein sequence ID" value="KIM65509.1"/>
    <property type="molecule type" value="Genomic_DNA"/>
</dbReference>
<reference evidence="2" key="2">
    <citation type="submission" date="2015-01" db="EMBL/GenBank/DDBJ databases">
        <title>Evolutionary Origins and Diversification of the Mycorrhizal Mutualists.</title>
        <authorList>
            <consortium name="DOE Joint Genome Institute"/>
            <consortium name="Mycorrhizal Genomics Consortium"/>
            <person name="Kohler A."/>
            <person name="Kuo A."/>
            <person name="Nagy L.G."/>
            <person name="Floudas D."/>
            <person name="Copeland A."/>
            <person name="Barry K.W."/>
            <person name="Cichocki N."/>
            <person name="Veneault-Fourrey C."/>
            <person name="LaButti K."/>
            <person name="Lindquist E.A."/>
            <person name="Lipzen A."/>
            <person name="Lundell T."/>
            <person name="Morin E."/>
            <person name="Murat C."/>
            <person name="Riley R."/>
            <person name="Ohm R."/>
            <person name="Sun H."/>
            <person name="Tunlid A."/>
            <person name="Henrissat B."/>
            <person name="Grigoriev I.V."/>
            <person name="Hibbett D.S."/>
            <person name="Martin F."/>
        </authorList>
    </citation>
    <scope>NUCLEOTIDE SEQUENCE [LARGE SCALE GENOMIC DNA]</scope>
    <source>
        <strain evidence="2">Foug A</strain>
    </source>
</reference>
<keyword evidence="2" id="KW-1185">Reference proteome</keyword>